<dbReference type="EMBL" id="LXQA010049655">
    <property type="protein sequence ID" value="MCI02613.1"/>
    <property type="molecule type" value="Genomic_DNA"/>
</dbReference>
<reference evidence="1 2" key="1">
    <citation type="journal article" date="2018" name="Front. Plant Sci.">
        <title>Red Clover (Trifolium pratense) and Zigzag Clover (T. medium) - A Picture of Genomic Similarities and Differences.</title>
        <authorList>
            <person name="Dluhosova J."/>
            <person name="Istvanek J."/>
            <person name="Nedelnik J."/>
            <person name="Repkova J."/>
        </authorList>
    </citation>
    <scope>NUCLEOTIDE SEQUENCE [LARGE SCALE GENOMIC DNA]</scope>
    <source>
        <strain evidence="2">cv. 10/8</strain>
        <tissue evidence="1">Leaf</tissue>
    </source>
</reference>
<name>A0A392NS21_9FABA</name>
<evidence type="ECO:0000313" key="1">
    <source>
        <dbReference type="EMBL" id="MCI02613.1"/>
    </source>
</evidence>
<accession>A0A392NS21</accession>
<feature type="non-terminal residue" evidence="1">
    <location>
        <position position="54"/>
    </location>
</feature>
<evidence type="ECO:0000313" key="2">
    <source>
        <dbReference type="Proteomes" id="UP000265520"/>
    </source>
</evidence>
<proteinExistence type="predicted"/>
<organism evidence="1 2">
    <name type="scientific">Trifolium medium</name>
    <dbReference type="NCBI Taxonomy" id="97028"/>
    <lineage>
        <taxon>Eukaryota</taxon>
        <taxon>Viridiplantae</taxon>
        <taxon>Streptophyta</taxon>
        <taxon>Embryophyta</taxon>
        <taxon>Tracheophyta</taxon>
        <taxon>Spermatophyta</taxon>
        <taxon>Magnoliopsida</taxon>
        <taxon>eudicotyledons</taxon>
        <taxon>Gunneridae</taxon>
        <taxon>Pentapetalae</taxon>
        <taxon>rosids</taxon>
        <taxon>fabids</taxon>
        <taxon>Fabales</taxon>
        <taxon>Fabaceae</taxon>
        <taxon>Papilionoideae</taxon>
        <taxon>50 kb inversion clade</taxon>
        <taxon>NPAAA clade</taxon>
        <taxon>Hologalegina</taxon>
        <taxon>IRL clade</taxon>
        <taxon>Trifolieae</taxon>
        <taxon>Trifolium</taxon>
    </lineage>
</organism>
<sequence length="54" mass="6029">MYRDFDRYKTVPPVAAKTPLLASSFNMQTRSPSPGDSHSFSLGVVFVPYVLVNH</sequence>
<dbReference type="Proteomes" id="UP000265520">
    <property type="component" value="Unassembled WGS sequence"/>
</dbReference>
<dbReference type="AlphaFoldDB" id="A0A392NS21"/>
<keyword evidence="2" id="KW-1185">Reference proteome</keyword>
<comment type="caution">
    <text evidence="1">The sequence shown here is derived from an EMBL/GenBank/DDBJ whole genome shotgun (WGS) entry which is preliminary data.</text>
</comment>
<protein>
    <submittedName>
        <fullName evidence="1">Uncharacterized protein</fullName>
    </submittedName>
</protein>